<accession>A0A9D1RCM0</accession>
<reference evidence="2" key="2">
    <citation type="submission" date="2021-04" db="EMBL/GenBank/DDBJ databases">
        <authorList>
            <person name="Gilroy R."/>
        </authorList>
    </citation>
    <scope>NUCLEOTIDE SEQUENCE</scope>
    <source>
        <strain evidence="2">421</strain>
    </source>
</reference>
<proteinExistence type="predicted"/>
<dbReference type="CDD" id="cd24032">
    <property type="entry name" value="ASKHA_NBD_TsaB"/>
    <property type="match status" value="1"/>
</dbReference>
<dbReference type="InterPro" id="IPR043129">
    <property type="entry name" value="ATPase_NBD"/>
</dbReference>
<dbReference type="Proteomes" id="UP000824205">
    <property type="component" value="Unassembled WGS sequence"/>
</dbReference>
<dbReference type="GO" id="GO:0002949">
    <property type="term" value="P:tRNA threonylcarbamoyladenosine modification"/>
    <property type="evidence" value="ECO:0007669"/>
    <property type="project" value="InterPro"/>
</dbReference>
<keyword evidence="2" id="KW-0808">Transferase</keyword>
<dbReference type="GO" id="GO:0005829">
    <property type="term" value="C:cytosol"/>
    <property type="evidence" value="ECO:0007669"/>
    <property type="project" value="TreeGrafter"/>
</dbReference>
<dbReference type="InterPro" id="IPR022496">
    <property type="entry name" value="T6A_TsaB"/>
</dbReference>
<evidence type="ECO:0000313" key="2">
    <source>
        <dbReference type="EMBL" id="HIW85806.1"/>
    </source>
</evidence>
<dbReference type="InterPro" id="IPR000905">
    <property type="entry name" value="Gcp-like_dom"/>
</dbReference>
<dbReference type="EC" id="2.3.1.234" evidence="2"/>
<dbReference type="AlphaFoldDB" id="A0A9D1RCM0"/>
<comment type="caution">
    <text evidence="2">The sequence shown here is derived from an EMBL/GenBank/DDBJ whole genome shotgun (WGS) entry which is preliminary data.</text>
</comment>
<dbReference type="EMBL" id="DXGE01000021">
    <property type="protein sequence ID" value="HIW85806.1"/>
    <property type="molecule type" value="Genomic_DNA"/>
</dbReference>
<organism evidence="2 3">
    <name type="scientific">Candidatus Eubacterium faecipullorum</name>
    <dbReference type="NCBI Taxonomy" id="2838571"/>
    <lineage>
        <taxon>Bacteria</taxon>
        <taxon>Bacillati</taxon>
        <taxon>Bacillota</taxon>
        <taxon>Clostridia</taxon>
        <taxon>Eubacteriales</taxon>
        <taxon>Eubacteriaceae</taxon>
        <taxon>Eubacterium</taxon>
    </lineage>
</organism>
<dbReference type="NCBIfam" id="TIGR03725">
    <property type="entry name" value="T6A_YeaZ"/>
    <property type="match status" value="1"/>
</dbReference>
<protein>
    <submittedName>
        <fullName evidence="2">tRNA (Adenosine(37)-N6)-threonylcarbamoyltransferase complex dimerization subunit type 1 TsaB</fullName>
        <ecNumber evidence="2">2.3.1.234</ecNumber>
    </submittedName>
</protein>
<sequence>MLLLSVESSAVTASAALTDGGTVIKSEFINNGLTHSETLLPLIESVMSGYDYSSLDAVAVTAGPGSFTGVRIGVATVKGIAFPYDLPCISVSTLEAIAYNFTDENAVICAVMDARRMQFYNALFRAENGRITRLCADRAVSAEELQKELSAFESVIIAGDGAKLFYSSFAAPNCALAEENRLYQNAVGVSAAAQSKEKLPAAELAPFYLRPSQAERELKLKREK</sequence>
<keyword evidence="2" id="KW-0012">Acyltransferase</keyword>
<feature type="domain" description="Gcp-like" evidence="1">
    <location>
        <begin position="34"/>
        <end position="146"/>
    </location>
</feature>
<dbReference type="GO" id="GO:0061711">
    <property type="term" value="F:tRNA N(6)-L-threonylcarbamoyladenine synthase activity"/>
    <property type="evidence" value="ECO:0007669"/>
    <property type="project" value="UniProtKB-EC"/>
</dbReference>
<dbReference type="Pfam" id="PF00814">
    <property type="entry name" value="TsaD"/>
    <property type="match status" value="1"/>
</dbReference>
<dbReference type="PANTHER" id="PTHR11735:SF11">
    <property type="entry name" value="TRNA THREONYLCARBAMOYLADENOSINE BIOSYNTHESIS PROTEIN TSAB"/>
    <property type="match status" value="1"/>
</dbReference>
<reference evidence="2" key="1">
    <citation type="journal article" date="2021" name="PeerJ">
        <title>Extensive microbial diversity within the chicken gut microbiome revealed by metagenomics and culture.</title>
        <authorList>
            <person name="Gilroy R."/>
            <person name="Ravi A."/>
            <person name="Getino M."/>
            <person name="Pursley I."/>
            <person name="Horton D.L."/>
            <person name="Alikhan N.F."/>
            <person name="Baker D."/>
            <person name="Gharbi K."/>
            <person name="Hall N."/>
            <person name="Watson M."/>
            <person name="Adriaenssens E.M."/>
            <person name="Foster-Nyarko E."/>
            <person name="Jarju S."/>
            <person name="Secka A."/>
            <person name="Antonio M."/>
            <person name="Oren A."/>
            <person name="Chaudhuri R.R."/>
            <person name="La Ragione R."/>
            <person name="Hildebrand F."/>
            <person name="Pallen M.J."/>
        </authorList>
    </citation>
    <scope>NUCLEOTIDE SEQUENCE</scope>
    <source>
        <strain evidence="2">421</strain>
    </source>
</reference>
<dbReference type="PANTHER" id="PTHR11735">
    <property type="entry name" value="TRNA N6-ADENOSINE THREONYLCARBAMOYLTRANSFERASE"/>
    <property type="match status" value="1"/>
</dbReference>
<gene>
    <name evidence="2" type="primary">tsaB</name>
    <name evidence="2" type="ORF">IAA48_04850</name>
</gene>
<dbReference type="SUPFAM" id="SSF53067">
    <property type="entry name" value="Actin-like ATPase domain"/>
    <property type="match status" value="2"/>
</dbReference>
<dbReference type="Gene3D" id="3.30.420.40">
    <property type="match status" value="2"/>
</dbReference>
<evidence type="ECO:0000313" key="3">
    <source>
        <dbReference type="Proteomes" id="UP000824205"/>
    </source>
</evidence>
<evidence type="ECO:0000259" key="1">
    <source>
        <dbReference type="Pfam" id="PF00814"/>
    </source>
</evidence>
<name>A0A9D1RCM0_9FIRM</name>